<comment type="caution">
    <text evidence="1">The sequence shown here is derived from an EMBL/GenBank/DDBJ whole genome shotgun (WGS) entry which is preliminary data.</text>
</comment>
<accession>A0ABM8ZH32</accession>
<reference evidence="1" key="1">
    <citation type="submission" date="2021-12" db="EMBL/GenBank/DDBJ databases">
        <authorList>
            <person name="Rodrigo-Torres L."/>
            <person name="Arahal R. D."/>
            <person name="Lucena T."/>
        </authorList>
    </citation>
    <scope>NUCLEOTIDE SEQUENCE</scope>
    <source>
        <strain evidence="1">CECT 8226</strain>
    </source>
</reference>
<sequence>MAFLKSRYFLLMVASLEIVKGTFSFHSFTSIEMNNAMCLAFIETKRKALYDYFLKHPRVTRAFRNEYSNSFTPLTLGHRNLHNPATVRKMDDPVSIKLVRARTVLQVSGKKFPIRQDVIWDKTSRSYFDNEFQKGRMHLNEQQSQFLALIIKQVNEINHTIMRHYYTFLELQNLLEDNEKYLGGDHD</sequence>
<protein>
    <submittedName>
        <fullName evidence="1">Uncharacterized protein</fullName>
    </submittedName>
</protein>
<organism evidence="1 2">
    <name type="scientific">Vibrio hippocampi</name>
    <dbReference type="NCBI Taxonomy" id="654686"/>
    <lineage>
        <taxon>Bacteria</taxon>
        <taxon>Pseudomonadati</taxon>
        <taxon>Pseudomonadota</taxon>
        <taxon>Gammaproteobacteria</taxon>
        <taxon>Vibrionales</taxon>
        <taxon>Vibrionaceae</taxon>
        <taxon>Vibrio</taxon>
    </lineage>
</organism>
<dbReference type="EMBL" id="CAKLCM010000002">
    <property type="protein sequence ID" value="CAH0525410.1"/>
    <property type="molecule type" value="Genomic_DNA"/>
</dbReference>
<proteinExistence type="predicted"/>
<evidence type="ECO:0000313" key="2">
    <source>
        <dbReference type="Proteomes" id="UP000838160"/>
    </source>
</evidence>
<keyword evidence="2" id="KW-1185">Reference proteome</keyword>
<gene>
    <name evidence="1" type="ORF">VHP8226_00961</name>
</gene>
<evidence type="ECO:0000313" key="1">
    <source>
        <dbReference type="EMBL" id="CAH0525410.1"/>
    </source>
</evidence>
<dbReference type="Proteomes" id="UP000838160">
    <property type="component" value="Unassembled WGS sequence"/>
</dbReference>
<name>A0ABM8ZH32_9VIBR</name>